<keyword evidence="3" id="KW-0819">tRNA processing</keyword>
<comment type="caution">
    <text evidence="11">The sequence shown here is derived from an EMBL/GenBank/DDBJ whole genome shotgun (WGS) entry which is preliminary data.</text>
</comment>
<dbReference type="STRING" id="28128.HMPREF3226_02863"/>
<dbReference type="SUPFAM" id="SSF46548">
    <property type="entry name" value="alpha-helical ferredoxin"/>
    <property type="match status" value="1"/>
</dbReference>
<evidence type="ECO:0000256" key="5">
    <source>
        <dbReference type="ARBA" id="ARBA00022785"/>
    </source>
</evidence>
<accession>A0A133PT12</accession>
<gene>
    <name evidence="11" type="ORF">HMPREF3226_02863</name>
</gene>
<dbReference type="GO" id="GO:0046872">
    <property type="term" value="F:metal ion binding"/>
    <property type="evidence" value="ECO:0007669"/>
    <property type="project" value="UniProtKB-KW"/>
</dbReference>
<keyword evidence="4" id="KW-0479">Metal-binding</keyword>
<organism evidence="11 12">
    <name type="scientific">Prevotella corporis</name>
    <dbReference type="NCBI Taxonomy" id="28128"/>
    <lineage>
        <taxon>Bacteria</taxon>
        <taxon>Pseudomonadati</taxon>
        <taxon>Bacteroidota</taxon>
        <taxon>Bacteroidia</taxon>
        <taxon>Bacteroidales</taxon>
        <taxon>Prevotellaceae</taxon>
        <taxon>Prevotella</taxon>
    </lineage>
</organism>
<dbReference type="Pfam" id="PF13484">
    <property type="entry name" value="Fer4_16"/>
    <property type="match status" value="1"/>
</dbReference>
<keyword evidence="8" id="KW-0411">Iron-sulfur</keyword>
<keyword evidence="6" id="KW-0560">Oxidoreductase</keyword>
<dbReference type="NCBIfam" id="TIGR00276">
    <property type="entry name" value="tRNA epoxyqueuosine(34) reductase QueG"/>
    <property type="match status" value="1"/>
</dbReference>
<dbReference type="GO" id="GO:0051539">
    <property type="term" value="F:4 iron, 4 sulfur cluster binding"/>
    <property type="evidence" value="ECO:0007669"/>
    <property type="project" value="UniProtKB-KW"/>
</dbReference>
<evidence type="ECO:0000256" key="9">
    <source>
        <dbReference type="SAM" id="MobiDB-lite"/>
    </source>
</evidence>
<evidence type="ECO:0000256" key="8">
    <source>
        <dbReference type="ARBA" id="ARBA00023014"/>
    </source>
</evidence>
<dbReference type="AlphaFoldDB" id="A0A133PT12"/>
<evidence type="ECO:0000256" key="4">
    <source>
        <dbReference type="ARBA" id="ARBA00022723"/>
    </source>
</evidence>
<evidence type="ECO:0000256" key="7">
    <source>
        <dbReference type="ARBA" id="ARBA00023004"/>
    </source>
</evidence>
<dbReference type="PROSITE" id="PS51379">
    <property type="entry name" value="4FE4S_FER_2"/>
    <property type="match status" value="1"/>
</dbReference>
<dbReference type="Pfam" id="PF08331">
    <property type="entry name" value="QueG_DUF1730"/>
    <property type="match status" value="1"/>
</dbReference>
<dbReference type="eggNOG" id="COG1600">
    <property type="taxonomic scope" value="Bacteria"/>
</dbReference>
<name>A0A133PT12_9BACT</name>
<evidence type="ECO:0000256" key="6">
    <source>
        <dbReference type="ARBA" id="ARBA00023002"/>
    </source>
</evidence>
<evidence type="ECO:0000313" key="11">
    <source>
        <dbReference type="EMBL" id="KXA32012.1"/>
    </source>
</evidence>
<dbReference type="PROSITE" id="PS00198">
    <property type="entry name" value="4FE4S_FER_1"/>
    <property type="match status" value="1"/>
</dbReference>
<proteinExistence type="predicted"/>
<keyword evidence="2" id="KW-0963">Cytoplasm</keyword>
<feature type="compositionally biased region" description="Polar residues" evidence="9">
    <location>
        <begin position="8"/>
        <end position="22"/>
    </location>
</feature>
<evidence type="ECO:0000256" key="1">
    <source>
        <dbReference type="ARBA" id="ARBA00022485"/>
    </source>
</evidence>
<dbReference type="InterPro" id="IPR013542">
    <property type="entry name" value="QueG_DUF1730"/>
</dbReference>
<keyword evidence="7" id="KW-0408">Iron</keyword>
<feature type="domain" description="4Fe-4S ferredoxin-type" evidence="10">
    <location>
        <begin position="205"/>
        <end position="232"/>
    </location>
</feature>
<sequence length="338" mass="38014">MADDNRHTTTASRQDSKSPQKAQLQLNDIKAEAQRLGFFACGAARAEAVDAKTAATVRSWLDKGSQANMAYMANYTEKRLDPRLLVPGVKTILSLAMNYAPARPMPDGEYQLAAYAYGQDYHELMKDRLRELADSLIPHPLETGEPATEGEIRIFVDTAPVLERYWAWKAGIGWIGKNHQLIIPRAGSMFFLGEIFLPFELDAYDKPMANHCGGCHRCIDACPTHALTDEIGFDAARCLSYQLIENRGELSDEARSNMGDTIYGCDRCQQACPWNRFAMPNTEPALQPKPELLRMTKDDWHALTVEQYRALFKGSAVKRAKYEGLKRNIDATKPREKH</sequence>
<evidence type="ECO:0000259" key="10">
    <source>
        <dbReference type="PROSITE" id="PS51379"/>
    </source>
</evidence>
<dbReference type="PANTHER" id="PTHR30002">
    <property type="entry name" value="EPOXYQUEUOSINE REDUCTASE"/>
    <property type="match status" value="1"/>
</dbReference>
<dbReference type="GO" id="GO:0008616">
    <property type="term" value="P:tRNA queuosine(34) biosynthetic process"/>
    <property type="evidence" value="ECO:0007669"/>
    <property type="project" value="UniProtKB-KW"/>
</dbReference>
<keyword evidence="12" id="KW-1185">Reference proteome</keyword>
<keyword evidence="5" id="KW-0671">Queuosine biosynthesis</keyword>
<evidence type="ECO:0000256" key="2">
    <source>
        <dbReference type="ARBA" id="ARBA00022490"/>
    </source>
</evidence>
<dbReference type="PANTHER" id="PTHR30002:SF4">
    <property type="entry name" value="EPOXYQUEUOSINE REDUCTASE"/>
    <property type="match status" value="1"/>
</dbReference>
<dbReference type="RefSeq" id="WP_082745878.1">
    <property type="nucleotide sequence ID" value="NZ_CAMXYN010000022.1"/>
</dbReference>
<evidence type="ECO:0000313" key="12">
    <source>
        <dbReference type="Proteomes" id="UP000070533"/>
    </source>
</evidence>
<dbReference type="Proteomes" id="UP000070533">
    <property type="component" value="Unassembled WGS sequence"/>
</dbReference>
<reference evidence="12" key="1">
    <citation type="submission" date="2016-01" db="EMBL/GenBank/DDBJ databases">
        <authorList>
            <person name="Mitreva M."/>
            <person name="Pepin K.H."/>
            <person name="Mihindukulasuriya K.A."/>
            <person name="Fulton R."/>
            <person name="Fronick C."/>
            <person name="O'Laughlin M."/>
            <person name="Miner T."/>
            <person name="Herter B."/>
            <person name="Rosa B.A."/>
            <person name="Cordes M."/>
            <person name="Tomlinson C."/>
            <person name="Wollam A."/>
            <person name="Palsikar V.B."/>
            <person name="Mardis E.R."/>
            <person name="Wilson R.K."/>
        </authorList>
    </citation>
    <scope>NUCLEOTIDE SEQUENCE [LARGE SCALE GENOMIC DNA]</scope>
    <source>
        <strain evidence="12">MJR7716</strain>
    </source>
</reference>
<feature type="region of interest" description="Disordered" evidence="9">
    <location>
        <begin position="1"/>
        <end position="22"/>
    </location>
</feature>
<dbReference type="InterPro" id="IPR017900">
    <property type="entry name" value="4Fe4S_Fe_S_CS"/>
</dbReference>
<protein>
    <submittedName>
        <fullName evidence="11">Putative iron-sulfur cluster-binding protein</fullName>
    </submittedName>
</protein>
<dbReference type="OrthoDB" id="9784571at2"/>
<dbReference type="EMBL" id="LRQG01000263">
    <property type="protein sequence ID" value="KXA32012.1"/>
    <property type="molecule type" value="Genomic_DNA"/>
</dbReference>
<dbReference type="GO" id="GO:0052693">
    <property type="term" value="F:epoxyqueuosine reductase activity"/>
    <property type="evidence" value="ECO:0007669"/>
    <property type="project" value="TreeGrafter"/>
</dbReference>
<dbReference type="InterPro" id="IPR017896">
    <property type="entry name" value="4Fe4S_Fe-S-bd"/>
</dbReference>
<dbReference type="Gene3D" id="3.30.70.20">
    <property type="match status" value="1"/>
</dbReference>
<dbReference type="InterPro" id="IPR004453">
    <property type="entry name" value="QueG"/>
</dbReference>
<dbReference type="PATRIC" id="fig|28128.5.peg.2949"/>
<keyword evidence="1" id="KW-0004">4Fe-4S</keyword>
<evidence type="ECO:0000256" key="3">
    <source>
        <dbReference type="ARBA" id="ARBA00022694"/>
    </source>
</evidence>